<comment type="caution">
    <text evidence="1">The sequence shown here is derived from an EMBL/GenBank/DDBJ whole genome shotgun (WGS) entry which is preliminary data.</text>
</comment>
<accession>A0A445EXA9</accession>
<keyword evidence="2" id="KW-1185">Reference proteome</keyword>
<dbReference type="Proteomes" id="UP000289738">
    <property type="component" value="Chromosome A01"/>
</dbReference>
<gene>
    <name evidence="1" type="ORF">Ahy_A01g004844</name>
</gene>
<dbReference type="AlphaFoldDB" id="A0A445EXA9"/>
<organism evidence="1 2">
    <name type="scientific">Arachis hypogaea</name>
    <name type="common">Peanut</name>
    <dbReference type="NCBI Taxonomy" id="3818"/>
    <lineage>
        <taxon>Eukaryota</taxon>
        <taxon>Viridiplantae</taxon>
        <taxon>Streptophyta</taxon>
        <taxon>Embryophyta</taxon>
        <taxon>Tracheophyta</taxon>
        <taxon>Spermatophyta</taxon>
        <taxon>Magnoliopsida</taxon>
        <taxon>eudicotyledons</taxon>
        <taxon>Gunneridae</taxon>
        <taxon>Pentapetalae</taxon>
        <taxon>rosids</taxon>
        <taxon>fabids</taxon>
        <taxon>Fabales</taxon>
        <taxon>Fabaceae</taxon>
        <taxon>Papilionoideae</taxon>
        <taxon>50 kb inversion clade</taxon>
        <taxon>dalbergioids sensu lato</taxon>
        <taxon>Dalbergieae</taxon>
        <taxon>Pterocarpus clade</taxon>
        <taxon>Arachis</taxon>
    </lineage>
</organism>
<evidence type="ECO:0000313" key="2">
    <source>
        <dbReference type="Proteomes" id="UP000289738"/>
    </source>
</evidence>
<sequence length="149" mass="17118">MMIVYFSIGVVDPEDDQNGIQFLKSAIATIRSYTISKGVDYVIYETKPQTFYAKCKTYRRGCNWIIRANVIQKKGCWEIRRYNGRHTITQLDSNTVAKAMKPLVESDPSIKLPKRLVEKVEVNSQSFQYMERILPNFAIVVLDNGSKDA</sequence>
<evidence type="ECO:0000313" key="1">
    <source>
        <dbReference type="EMBL" id="RYR80065.1"/>
    </source>
</evidence>
<dbReference type="EMBL" id="SDMP01000001">
    <property type="protein sequence ID" value="RYR80065.1"/>
    <property type="molecule type" value="Genomic_DNA"/>
</dbReference>
<proteinExistence type="predicted"/>
<protein>
    <submittedName>
        <fullName evidence="1">Uncharacterized protein</fullName>
    </submittedName>
</protein>
<name>A0A445EXA9_ARAHY</name>
<reference evidence="1 2" key="1">
    <citation type="submission" date="2019-01" db="EMBL/GenBank/DDBJ databases">
        <title>Sequencing of cultivated peanut Arachis hypogaea provides insights into genome evolution and oil improvement.</title>
        <authorList>
            <person name="Chen X."/>
        </authorList>
    </citation>
    <scope>NUCLEOTIDE SEQUENCE [LARGE SCALE GENOMIC DNA]</scope>
    <source>
        <strain evidence="2">cv. Fuhuasheng</strain>
        <tissue evidence="1">Leaves</tissue>
    </source>
</reference>